<gene>
    <name evidence="4" type="ORF">OM074_11680</name>
</gene>
<comment type="caution">
    <text evidence="4">The sequence shown here is derived from an EMBL/GenBank/DDBJ whole genome shotgun (WGS) entry which is preliminary data.</text>
</comment>
<dbReference type="CDD" id="cd00156">
    <property type="entry name" value="REC"/>
    <property type="match status" value="1"/>
</dbReference>
<dbReference type="EMBL" id="JAPDPI010000022">
    <property type="protein sequence ID" value="MCW3806286.1"/>
    <property type="molecule type" value="Genomic_DNA"/>
</dbReference>
<dbReference type="PANTHER" id="PTHR44591">
    <property type="entry name" value="STRESS RESPONSE REGULATOR PROTEIN 1"/>
    <property type="match status" value="1"/>
</dbReference>
<name>A0AAE3MEU9_9BACT</name>
<accession>A0AAE3MEU9</accession>
<dbReference type="InterPro" id="IPR001789">
    <property type="entry name" value="Sig_transdc_resp-reg_receiver"/>
</dbReference>
<dbReference type="Proteomes" id="UP001207408">
    <property type="component" value="Unassembled WGS sequence"/>
</dbReference>
<dbReference type="PROSITE" id="PS50110">
    <property type="entry name" value="RESPONSE_REGULATORY"/>
    <property type="match status" value="1"/>
</dbReference>
<dbReference type="InterPro" id="IPR011006">
    <property type="entry name" value="CheY-like_superfamily"/>
</dbReference>
<dbReference type="SUPFAM" id="SSF52172">
    <property type="entry name" value="CheY-like"/>
    <property type="match status" value="1"/>
</dbReference>
<dbReference type="Gene3D" id="3.40.50.2300">
    <property type="match status" value="1"/>
</dbReference>
<evidence type="ECO:0000313" key="5">
    <source>
        <dbReference type="Proteomes" id="UP001207408"/>
    </source>
</evidence>
<dbReference type="SMART" id="SM00448">
    <property type="entry name" value="REC"/>
    <property type="match status" value="1"/>
</dbReference>
<evidence type="ECO:0000256" key="2">
    <source>
        <dbReference type="PROSITE-ProRule" id="PRU00169"/>
    </source>
</evidence>
<proteinExistence type="predicted"/>
<dbReference type="PANTHER" id="PTHR44591:SF3">
    <property type="entry name" value="RESPONSE REGULATORY DOMAIN-CONTAINING PROTEIN"/>
    <property type="match status" value="1"/>
</dbReference>
<reference evidence="4" key="1">
    <citation type="submission" date="2022-10" db="EMBL/GenBank/DDBJ databases">
        <authorList>
            <person name="Yu W.X."/>
        </authorList>
    </citation>
    <scope>NUCLEOTIDE SEQUENCE</scope>
    <source>
        <strain evidence="4">D04</strain>
    </source>
</reference>
<keyword evidence="1 2" id="KW-0597">Phosphoprotein</keyword>
<evidence type="ECO:0000259" key="3">
    <source>
        <dbReference type="PROSITE" id="PS50110"/>
    </source>
</evidence>
<dbReference type="Pfam" id="PF00072">
    <property type="entry name" value="Response_reg"/>
    <property type="match status" value="1"/>
</dbReference>
<evidence type="ECO:0000313" key="4">
    <source>
        <dbReference type="EMBL" id="MCW3806286.1"/>
    </source>
</evidence>
<evidence type="ECO:0000256" key="1">
    <source>
        <dbReference type="ARBA" id="ARBA00022553"/>
    </source>
</evidence>
<feature type="domain" description="Response regulatory" evidence="3">
    <location>
        <begin position="3"/>
        <end position="117"/>
    </location>
</feature>
<dbReference type="GO" id="GO:0000160">
    <property type="term" value="P:phosphorelay signal transduction system"/>
    <property type="evidence" value="ECO:0007669"/>
    <property type="project" value="InterPro"/>
</dbReference>
<dbReference type="AlphaFoldDB" id="A0AAE3MEU9"/>
<dbReference type="RefSeq" id="WP_301199658.1">
    <property type="nucleotide sequence ID" value="NZ_JAPDPI010000022.1"/>
</dbReference>
<protein>
    <submittedName>
        <fullName evidence="4">Response regulator</fullName>
    </submittedName>
</protein>
<keyword evidence="5" id="KW-1185">Reference proteome</keyword>
<dbReference type="InterPro" id="IPR050595">
    <property type="entry name" value="Bact_response_regulator"/>
</dbReference>
<organism evidence="4 5">
    <name type="scientific">Plebeiibacterium marinum</name>
    <dbReference type="NCBI Taxonomy" id="2992111"/>
    <lineage>
        <taxon>Bacteria</taxon>
        <taxon>Pseudomonadati</taxon>
        <taxon>Bacteroidota</taxon>
        <taxon>Bacteroidia</taxon>
        <taxon>Marinilabiliales</taxon>
        <taxon>Marinilabiliaceae</taxon>
        <taxon>Plebeiibacterium</taxon>
    </lineage>
</organism>
<sequence length="126" mass="14103">MKKILIVDDAPDSRVIIKNILSPYNVEIIEACDGVEGWKLILVEKPDLILLDLEMPNKNGFEVLDDIQEEWLDVPIVIITGDQNDSTLGNCLSNGATTLVHKPIDKEVLRKKISEILSDIVLKDLN</sequence>
<feature type="modified residue" description="4-aspartylphosphate" evidence="2">
    <location>
        <position position="52"/>
    </location>
</feature>